<evidence type="ECO:0000256" key="11">
    <source>
        <dbReference type="ARBA" id="ARBA00023180"/>
    </source>
</evidence>
<name>A0A151NH94_ALLMI</name>
<evidence type="ECO:0000256" key="8">
    <source>
        <dbReference type="ARBA" id="ARBA00023136"/>
    </source>
</evidence>
<feature type="transmembrane region" description="Helical" evidence="14">
    <location>
        <begin position="300"/>
        <end position="320"/>
    </location>
</feature>
<dbReference type="SUPFAM" id="SSF81321">
    <property type="entry name" value="Family A G protein-coupled receptor-like"/>
    <property type="match status" value="1"/>
</dbReference>
<dbReference type="GO" id="GO:0004930">
    <property type="term" value="F:G protein-coupled receptor activity"/>
    <property type="evidence" value="ECO:0007669"/>
    <property type="project" value="UniProtKB-KW"/>
</dbReference>
<dbReference type="PROSITE" id="PS50262">
    <property type="entry name" value="G_PROTEIN_RECEP_F1_2"/>
    <property type="match status" value="1"/>
</dbReference>
<keyword evidence="3 14" id="KW-0716">Sensory transduction</keyword>
<reference evidence="16 17" key="1">
    <citation type="journal article" date="2012" name="Genome Biol.">
        <title>Sequencing three crocodilian genomes to illuminate the evolution of archosaurs and amniotes.</title>
        <authorList>
            <person name="St John J.A."/>
            <person name="Braun E.L."/>
            <person name="Isberg S.R."/>
            <person name="Miles L.G."/>
            <person name="Chong A.Y."/>
            <person name="Gongora J."/>
            <person name="Dalzell P."/>
            <person name="Moran C."/>
            <person name="Bed'hom B."/>
            <person name="Abzhanov A."/>
            <person name="Burgess S.C."/>
            <person name="Cooksey A.M."/>
            <person name="Castoe T.A."/>
            <person name="Crawford N.G."/>
            <person name="Densmore L.D."/>
            <person name="Drew J.C."/>
            <person name="Edwards S.V."/>
            <person name="Faircloth B.C."/>
            <person name="Fujita M.K."/>
            <person name="Greenwold M.J."/>
            <person name="Hoffmann F.G."/>
            <person name="Howard J.M."/>
            <person name="Iguchi T."/>
            <person name="Janes D.E."/>
            <person name="Khan S.Y."/>
            <person name="Kohno S."/>
            <person name="de Koning A.J."/>
            <person name="Lance S.L."/>
            <person name="McCarthy F.M."/>
            <person name="McCormack J.E."/>
            <person name="Merchant M.E."/>
            <person name="Peterson D.G."/>
            <person name="Pollock D.D."/>
            <person name="Pourmand N."/>
            <person name="Raney B.J."/>
            <person name="Roessler K.A."/>
            <person name="Sanford J.R."/>
            <person name="Sawyer R.H."/>
            <person name="Schmidt C.J."/>
            <person name="Triplett E.W."/>
            <person name="Tuberville T.D."/>
            <person name="Venegas-Anaya M."/>
            <person name="Howard J.T."/>
            <person name="Jarvis E.D."/>
            <person name="Guillette L.J.Jr."/>
            <person name="Glenn T.C."/>
            <person name="Green R.E."/>
            <person name="Ray D.A."/>
        </authorList>
    </citation>
    <scope>NUCLEOTIDE SEQUENCE [LARGE SCALE GENOMIC DNA]</scope>
    <source>
        <strain evidence="16">KSC_2009_1</strain>
    </source>
</reference>
<dbReference type="GO" id="GO:0005886">
    <property type="term" value="C:plasma membrane"/>
    <property type="evidence" value="ECO:0007669"/>
    <property type="project" value="UniProtKB-SubCell"/>
</dbReference>
<keyword evidence="8 14" id="KW-0472">Membrane</keyword>
<dbReference type="FunFam" id="1.20.1070.10:FF:000001">
    <property type="entry name" value="Olfactory receptor"/>
    <property type="match status" value="1"/>
</dbReference>
<feature type="domain" description="G-protein coupled receptors family 1 profile" evidence="15">
    <location>
        <begin position="70"/>
        <end position="318"/>
    </location>
</feature>
<dbReference type="InterPro" id="IPR000276">
    <property type="entry name" value="GPCR_Rhodpsn"/>
</dbReference>
<keyword evidence="2 14" id="KW-1003">Cell membrane</keyword>
<dbReference type="PANTHER" id="PTHR24242">
    <property type="entry name" value="G-PROTEIN COUPLED RECEPTOR"/>
    <property type="match status" value="1"/>
</dbReference>
<evidence type="ECO:0000313" key="16">
    <source>
        <dbReference type="EMBL" id="KYO36124.1"/>
    </source>
</evidence>
<evidence type="ECO:0000256" key="2">
    <source>
        <dbReference type="ARBA" id="ARBA00022475"/>
    </source>
</evidence>
<keyword evidence="12 13" id="KW-0807">Transducer</keyword>
<dbReference type="Pfam" id="PF13853">
    <property type="entry name" value="7tm_4"/>
    <property type="match status" value="1"/>
</dbReference>
<dbReference type="CDD" id="cd15224">
    <property type="entry name" value="7tmA_OR6B-like"/>
    <property type="match status" value="1"/>
</dbReference>
<keyword evidence="9" id="KW-1015">Disulfide bond</keyword>
<proteinExistence type="inferred from homology"/>
<dbReference type="GO" id="GO:0004984">
    <property type="term" value="F:olfactory receptor activity"/>
    <property type="evidence" value="ECO:0007669"/>
    <property type="project" value="InterPro"/>
</dbReference>
<dbReference type="PRINTS" id="PR00237">
    <property type="entry name" value="GPCRRHODOPSN"/>
</dbReference>
<protein>
    <recommendedName>
        <fullName evidence="14">Olfactory receptor</fullName>
    </recommendedName>
</protein>
<keyword evidence="6 14" id="KW-1133">Transmembrane helix</keyword>
<evidence type="ECO:0000259" key="15">
    <source>
        <dbReference type="PROSITE" id="PS50262"/>
    </source>
</evidence>
<dbReference type="AlphaFoldDB" id="A0A151NH94"/>
<dbReference type="PRINTS" id="PR00245">
    <property type="entry name" value="OLFACTORYR"/>
</dbReference>
<keyword evidence="17" id="KW-1185">Reference proteome</keyword>
<comment type="subcellular location">
    <subcellularLocation>
        <location evidence="1 14">Cell membrane</location>
        <topology evidence="1 14">Multi-pass membrane protein</topology>
    </subcellularLocation>
</comment>
<comment type="similarity">
    <text evidence="13">Belongs to the G-protein coupled receptor 1 family.</text>
</comment>
<evidence type="ECO:0000313" key="17">
    <source>
        <dbReference type="Proteomes" id="UP000050525"/>
    </source>
</evidence>
<feature type="transmembrane region" description="Helical" evidence="14">
    <location>
        <begin position="228"/>
        <end position="253"/>
    </location>
</feature>
<feature type="transmembrane region" description="Helical" evidence="14">
    <location>
        <begin position="265"/>
        <end position="288"/>
    </location>
</feature>
<gene>
    <name evidence="16" type="primary">OR6P1</name>
    <name evidence="16" type="ORF">Y1Q_0013158</name>
</gene>
<keyword evidence="11" id="KW-0325">Glycoprotein</keyword>
<dbReference type="PROSITE" id="PS00237">
    <property type="entry name" value="G_PROTEIN_RECEP_F1_1"/>
    <property type="match status" value="1"/>
</dbReference>
<evidence type="ECO:0000256" key="6">
    <source>
        <dbReference type="ARBA" id="ARBA00022989"/>
    </source>
</evidence>
<dbReference type="eggNOG" id="ENOG502RIR8">
    <property type="taxonomic scope" value="Eukaryota"/>
</dbReference>
<evidence type="ECO:0000256" key="10">
    <source>
        <dbReference type="ARBA" id="ARBA00023170"/>
    </source>
</evidence>
<dbReference type="EMBL" id="AKHW03003018">
    <property type="protein sequence ID" value="KYO36124.1"/>
    <property type="molecule type" value="Genomic_DNA"/>
</dbReference>
<evidence type="ECO:0000256" key="14">
    <source>
        <dbReference type="RuleBase" id="RU363047"/>
    </source>
</evidence>
<accession>A0A151NH94</accession>
<evidence type="ECO:0000256" key="3">
    <source>
        <dbReference type="ARBA" id="ARBA00022606"/>
    </source>
</evidence>
<evidence type="ECO:0000256" key="5">
    <source>
        <dbReference type="ARBA" id="ARBA00022725"/>
    </source>
</evidence>
<evidence type="ECO:0000256" key="9">
    <source>
        <dbReference type="ARBA" id="ARBA00023157"/>
    </source>
</evidence>
<evidence type="ECO:0000256" key="4">
    <source>
        <dbReference type="ARBA" id="ARBA00022692"/>
    </source>
</evidence>
<organism evidence="16 17">
    <name type="scientific">Alligator mississippiensis</name>
    <name type="common">American alligator</name>
    <dbReference type="NCBI Taxonomy" id="8496"/>
    <lineage>
        <taxon>Eukaryota</taxon>
        <taxon>Metazoa</taxon>
        <taxon>Chordata</taxon>
        <taxon>Craniata</taxon>
        <taxon>Vertebrata</taxon>
        <taxon>Euteleostomi</taxon>
        <taxon>Archelosauria</taxon>
        <taxon>Archosauria</taxon>
        <taxon>Crocodylia</taxon>
        <taxon>Alligatoridae</taxon>
        <taxon>Alligatorinae</taxon>
        <taxon>Alligator</taxon>
    </lineage>
</organism>
<evidence type="ECO:0000256" key="12">
    <source>
        <dbReference type="ARBA" id="ARBA00023224"/>
    </source>
</evidence>
<dbReference type="Gene3D" id="1.20.1070.10">
    <property type="entry name" value="Rhodopsin 7-helix transmembrane proteins"/>
    <property type="match status" value="1"/>
</dbReference>
<dbReference type="PANTHER" id="PTHR24242:SF359">
    <property type="entry name" value="ODORANT RECEPTOR-RELATED"/>
    <property type="match status" value="1"/>
</dbReference>
<dbReference type="Proteomes" id="UP000050525">
    <property type="component" value="Unassembled WGS sequence"/>
</dbReference>
<feature type="transmembrane region" description="Helical" evidence="14">
    <location>
        <begin position="54"/>
        <end position="76"/>
    </location>
</feature>
<keyword evidence="4 13" id="KW-0812">Transmembrane</keyword>
<dbReference type="InterPro" id="IPR000725">
    <property type="entry name" value="Olfact_rcpt"/>
</dbReference>
<dbReference type="InterPro" id="IPR017452">
    <property type="entry name" value="GPCR_Rhodpsn_7TM"/>
</dbReference>
<evidence type="ECO:0000256" key="7">
    <source>
        <dbReference type="ARBA" id="ARBA00023040"/>
    </source>
</evidence>
<feature type="transmembrane region" description="Helical" evidence="14">
    <location>
        <begin position="88"/>
        <end position="110"/>
    </location>
</feature>
<feature type="transmembrane region" description="Helical" evidence="14">
    <location>
        <begin position="169"/>
        <end position="187"/>
    </location>
</feature>
<keyword evidence="10 13" id="KW-0675">Receptor</keyword>
<evidence type="ECO:0000256" key="1">
    <source>
        <dbReference type="ARBA" id="ARBA00004651"/>
    </source>
</evidence>
<dbReference type="InterPro" id="IPR050939">
    <property type="entry name" value="Olfactory_GPCR1"/>
</dbReference>
<keyword evidence="7 13" id="KW-0297">G-protein coupled receptor</keyword>
<evidence type="ECO:0000256" key="13">
    <source>
        <dbReference type="RuleBase" id="RU000688"/>
    </source>
</evidence>
<sequence>MTMGYQCDMTNQKANGIPDCIRFLSKGEVKNENQSSAQEFILQGFSTVHQELQVLLFLIFIIIYVLTLAENMVIIVTVRMSIHLQTPMYFFLSNLSFLEMWYITVTMPKMLLSLLTSSQNISFVGCMTQLYFFIALACTECVLLAVMAYDRYVAICSPLRYPAIMTHELCFRLVAGSWMGGFTSSMLKVTFISRLTFCGSVINHFFCDISPLLNLACTDMSLAELVDFILALIMILMPLLVVVASYLCIAAAVAQIPTAQGRRKAFSTCASHLAVVVIFYSTTLFTYARPRAMLAFDSNKLVSVLYTIVVPLFNPIIYCLRNKDVEDALKKMIAGR</sequence>
<comment type="caution">
    <text evidence="16">The sequence shown here is derived from an EMBL/GenBank/DDBJ whole genome shotgun (WGS) entry which is preliminary data.</text>
</comment>
<keyword evidence="5 14" id="KW-0552">Olfaction</keyword>
<feature type="transmembrane region" description="Helical" evidence="14">
    <location>
        <begin position="130"/>
        <end position="149"/>
    </location>
</feature>